<dbReference type="Proteomes" id="UP000645517">
    <property type="component" value="Unassembled WGS sequence"/>
</dbReference>
<sequence length="61" mass="6358">MLECSPSWEARGIGIKGVWDALRQSLKMTPEPGSTDPDGPADAAVGQAFGEQAVDEGDRVG</sequence>
<organism evidence="2 3">
    <name type="scientific">Deinococcus daejeonensis</name>
    <dbReference type="NCBI Taxonomy" id="1007098"/>
    <lineage>
        <taxon>Bacteria</taxon>
        <taxon>Thermotogati</taxon>
        <taxon>Deinococcota</taxon>
        <taxon>Deinococci</taxon>
        <taxon>Deinococcales</taxon>
        <taxon>Deinococcaceae</taxon>
        <taxon>Deinococcus</taxon>
    </lineage>
</organism>
<gene>
    <name evidence="2" type="ORF">GCM10010842_34830</name>
</gene>
<comment type="caution">
    <text evidence="2">The sequence shown here is derived from an EMBL/GenBank/DDBJ whole genome shotgun (WGS) entry which is preliminary data.</text>
</comment>
<proteinExistence type="predicted"/>
<name>A0ABQ2JFF4_9DEIO</name>
<evidence type="ECO:0000313" key="3">
    <source>
        <dbReference type="Proteomes" id="UP000645517"/>
    </source>
</evidence>
<protein>
    <submittedName>
        <fullName evidence="2">Uncharacterized protein</fullName>
    </submittedName>
</protein>
<keyword evidence="3" id="KW-1185">Reference proteome</keyword>
<feature type="region of interest" description="Disordered" evidence="1">
    <location>
        <begin position="26"/>
        <end position="61"/>
    </location>
</feature>
<dbReference type="EMBL" id="BMOR01000026">
    <property type="protein sequence ID" value="GGN45357.1"/>
    <property type="molecule type" value="Genomic_DNA"/>
</dbReference>
<evidence type="ECO:0000256" key="1">
    <source>
        <dbReference type="SAM" id="MobiDB-lite"/>
    </source>
</evidence>
<reference evidence="3" key="1">
    <citation type="journal article" date="2019" name="Int. J. Syst. Evol. Microbiol.">
        <title>The Global Catalogue of Microorganisms (GCM) 10K type strain sequencing project: providing services to taxonomists for standard genome sequencing and annotation.</title>
        <authorList>
            <consortium name="The Broad Institute Genomics Platform"/>
            <consortium name="The Broad Institute Genome Sequencing Center for Infectious Disease"/>
            <person name="Wu L."/>
            <person name="Ma J."/>
        </authorList>
    </citation>
    <scope>NUCLEOTIDE SEQUENCE [LARGE SCALE GENOMIC DNA]</scope>
    <source>
        <strain evidence="3">JCM 16918</strain>
    </source>
</reference>
<accession>A0ABQ2JFF4</accession>
<evidence type="ECO:0000313" key="2">
    <source>
        <dbReference type="EMBL" id="GGN45357.1"/>
    </source>
</evidence>